<dbReference type="VEuPathDB" id="FungiDB:ACLA_043830"/>
<proteinExistence type="predicted"/>
<organism evidence="4 5">
    <name type="scientific">Aspergillus clavatus (strain ATCC 1007 / CBS 513.65 / DSM 816 / NCTC 3887 / NRRL 1 / QM 1276 / 107)</name>
    <dbReference type="NCBI Taxonomy" id="344612"/>
    <lineage>
        <taxon>Eukaryota</taxon>
        <taxon>Fungi</taxon>
        <taxon>Dikarya</taxon>
        <taxon>Ascomycota</taxon>
        <taxon>Pezizomycotina</taxon>
        <taxon>Eurotiomycetes</taxon>
        <taxon>Eurotiomycetidae</taxon>
        <taxon>Eurotiales</taxon>
        <taxon>Aspergillaceae</taxon>
        <taxon>Aspergillus</taxon>
        <taxon>Aspergillus subgen. Fumigati</taxon>
    </lineage>
</organism>
<dbReference type="PANTHER" id="PTHR37049:SF5">
    <property type="entry name" value="TAIL SPECIFIC PROTEASE DOMAIN-CONTAINING PROTEIN"/>
    <property type="match status" value="1"/>
</dbReference>
<accession>A1C8M6</accession>
<dbReference type="RefSeq" id="XP_001275089.1">
    <property type="nucleotide sequence ID" value="XM_001275088.1"/>
</dbReference>
<feature type="chain" id="PRO_5002632997" description="CPAF-like PDZ domain-containing protein" evidence="2">
    <location>
        <begin position="17"/>
        <end position="514"/>
    </location>
</feature>
<feature type="compositionally biased region" description="Low complexity" evidence="1">
    <location>
        <begin position="247"/>
        <end position="268"/>
    </location>
</feature>
<dbReference type="EMBL" id="DS027046">
    <property type="protein sequence ID" value="EAW13663.1"/>
    <property type="molecule type" value="Genomic_DNA"/>
</dbReference>
<dbReference type="PANTHER" id="PTHR37049">
    <property type="entry name" value="PEPTIDASE S41 FAMILY PROTEIN"/>
    <property type="match status" value="1"/>
</dbReference>
<feature type="signal peptide" evidence="2">
    <location>
        <begin position="1"/>
        <end position="16"/>
    </location>
</feature>
<dbReference type="OrthoDB" id="27214at2759"/>
<dbReference type="HOGENOM" id="CLU_014251_1_1_1"/>
<dbReference type="Gene3D" id="3.90.226.10">
    <property type="entry name" value="2-enoyl-CoA Hydratase, Chain A, domain 1"/>
    <property type="match status" value="1"/>
</dbReference>
<sequence length="514" mass="56363">MWRMVSLLLVLATTHGGCISTTSPSTPNPTACGDIIRHQGYQQPAVDLVASLLQLQRDIDRGVFQGEYAFEAALHRLIQSAHEDHLSLSGGIMSAFTFGSQYDIASVSLDGKEVPKVYITGELIFPKITIALLMTINDEDVVDFLTWFAAVNSFGNLEPHADWNMLMRSAALDIQGSFEVFGGAAPFYPGDSIIFGFENGTTLGPFPWKAIFYSQGDTGPLETGGDFYNFFVLGFYPASYRPEEPDTTSVPVSTSTTVASSSSSSTPTTTPYLWTPYPLSDVSVNRSYSDSMEGFFLRESSMAVLSIPHFNYYGEDAQTFSTTIEGFLRGSRQAGLQRVVIDLQQNRGGFASPFAGSHRRTHPMADVLGSTLTEYWNDIVHNTTYARLSANEWVATARLDAATGQNFTSWEDFYGPAGFYDRDGFTKTARHSILNHGRCQERYNTSSSIFDQEAAGFNVDGYGSRTPPHQGYRAEDIIILSDGLCSSACALLMEMMHHEAGVRTVTVGGRPTYG</sequence>
<dbReference type="AlphaFoldDB" id="A1C8M6"/>
<feature type="region of interest" description="Disordered" evidence="1">
    <location>
        <begin position="246"/>
        <end position="268"/>
    </location>
</feature>
<dbReference type="GeneID" id="4707407"/>
<keyword evidence="2" id="KW-0732">Signal</keyword>
<dbReference type="Pfam" id="PF23658">
    <property type="entry name" value="PDZ_CPAF_rel"/>
    <property type="match status" value="1"/>
</dbReference>
<gene>
    <name evidence="4" type="ORF">ACLA_043830</name>
</gene>
<dbReference type="STRING" id="344612.A1C8M6"/>
<keyword evidence="5" id="KW-1185">Reference proteome</keyword>
<dbReference type="KEGG" id="act:ACLA_043830"/>
<dbReference type="eggNOG" id="ENOG502S18W">
    <property type="taxonomic scope" value="Eukaryota"/>
</dbReference>
<dbReference type="InterPro" id="IPR029045">
    <property type="entry name" value="ClpP/crotonase-like_dom_sf"/>
</dbReference>
<evidence type="ECO:0000313" key="4">
    <source>
        <dbReference type="EMBL" id="EAW13663.1"/>
    </source>
</evidence>
<evidence type="ECO:0000313" key="5">
    <source>
        <dbReference type="Proteomes" id="UP000006701"/>
    </source>
</evidence>
<evidence type="ECO:0000256" key="1">
    <source>
        <dbReference type="SAM" id="MobiDB-lite"/>
    </source>
</evidence>
<protein>
    <recommendedName>
        <fullName evidence="3">CPAF-like PDZ domain-containing protein</fullName>
    </recommendedName>
</protein>
<reference evidence="4 5" key="1">
    <citation type="journal article" date="2008" name="PLoS Genet.">
        <title>Genomic islands in the pathogenic filamentous fungus Aspergillus fumigatus.</title>
        <authorList>
            <person name="Fedorova N.D."/>
            <person name="Khaldi N."/>
            <person name="Joardar V.S."/>
            <person name="Maiti R."/>
            <person name="Amedeo P."/>
            <person name="Anderson M.J."/>
            <person name="Crabtree J."/>
            <person name="Silva J.C."/>
            <person name="Badger J.H."/>
            <person name="Albarraq A."/>
            <person name="Angiuoli S."/>
            <person name="Bussey H."/>
            <person name="Bowyer P."/>
            <person name="Cotty P.J."/>
            <person name="Dyer P.S."/>
            <person name="Egan A."/>
            <person name="Galens K."/>
            <person name="Fraser-Liggett C.M."/>
            <person name="Haas B.J."/>
            <person name="Inman J.M."/>
            <person name="Kent R."/>
            <person name="Lemieux S."/>
            <person name="Malavazi I."/>
            <person name="Orvis J."/>
            <person name="Roemer T."/>
            <person name="Ronning C.M."/>
            <person name="Sundaram J.P."/>
            <person name="Sutton G."/>
            <person name="Turner G."/>
            <person name="Venter J.C."/>
            <person name="White O.R."/>
            <person name="Whitty B.R."/>
            <person name="Youngman P."/>
            <person name="Wolfe K.H."/>
            <person name="Goldman G.H."/>
            <person name="Wortman J.R."/>
            <person name="Jiang B."/>
            <person name="Denning D.W."/>
            <person name="Nierman W.C."/>
        </authorList>
    </citation>
    <scope>NUCLEOTIDE SEQUENCE [LARGE SCALE GENOMIC DNA]</scope>
    <source>
        <strain evidence="5">ATCC 1007 / CBS 513.65 / DSM 816 / NCTC 3887 / NRRL 1</strain>
    </source>
</reference>
<dbReference type="InterPro" id="IPR056186">
    <property type="entry name" value="PDZ_CPAF-rel"/>
</dbReference>
<dbReference type="Proteomes" id="UP000006701">
    <property type="component" value="Unassembled WGS sequence"/>
</dbReference>
<evidence type="ECO:0000259" key="3">
    <source>
        <dbReference type="Pfam" id="PF23658"/>
    </source>
</evidence>
<dbReference type="SUPFAM" id="SSF52096">
    <property type="entry name" value="ClpP/crotonase"/>
    <property type="match status" value="1"/>
</dbReference>
<evidence type="ECO:0000256" key="2">
    <source>
        <dbReference type="SAM" id="SignalP"/>
    </source>
</evidence>
<name>A1C8M6_ASPCL</name>
<dbReference type="InterPro" id="IPR052766">
    <property type="entry name" value="S41A_metabolite_peptidase"/>
</dbReference>
<feature type="domain" description="CPAF-like PDZ" evidence="3">
    <location>
        <begin position="97"/>
        <end position="203"/>
    </location>
</feature>